<dbReference type="RefSeq" id="WP_276650091.1">
    <property type="nucleotide sequence ID" value="NZ_JAAYSM010000413.1"/>
</dbReference>
<evidence type="ECO:0000256" key="7">
    <source>
        <dbReference type="ARBA" id="ARBA00022989"/>
    </source>
</evidence>
<keyword evidence="4" id="KW-0808">Transferase</keyword>
<dbReference type="GO" id="GO:0005886">
    <property type="term" value="C:plasma membrane"/>
    <property type="evidence" value="ECO:0007669"/>
    <property type="project" value="UniProtKB-SubCell"/>
</dbReference>
<evidence type="ECO:0000256" key="10">
    <source>
        <dbReference type="SAM" id="Phobius"/>
    </source>
</evidence>
<comment type="caution">
    <text evidence="12">The sequence shown here is derived from an EMBL/GenBank/DDBJ whole genome shotgun (WGS) entry which is preliminary data.</text>
</comment>
<dbReference type="InterPro" id="IPR010559">
    <property type="entry name" value="Sig_transdc_His_kin_internal"/>
</dbReference>
<dbReference type="EMBL" id="JAAYSM010000413">
    <property type="protein sequence ID" value="NLJ19498.1"/>
    <property type="molecule type" value="Genomic_DNA"/>
</dbReference>
<keyword evidence="5 10" id="KW-0812">Transmembrane</keyword>
<keyword evidence="8 10" id="KW-0472">Membrane</keyword>
<protein>
    <submittedName>
        <fullName evidence="12">Sensor histidine kinase</fullName>
    </submittedName>
</protein>
<evidence type="ECO:0000256" key="1">
    <source>
        <dbReference type="ARBA" id="ARBA00004651"/>
    </source>
</evidence>
<dbReference type="PANTHER" id="PTHR34220">
    <property type="entry name" value="SENSOR HISTIDINE KINASE YPDA"/>
    <property type="match status" value="1"/>
</dbReference>
<dbReference type="Proteomes" id="UP000541058">
    <property type="component" value="Unassembled WGS sequence"/>
</dbReference>
<dbReference type="SUPFAM" id="SSF55874">
    <property type="entry name" value="ATPase domain of HSP90 chaperone/DNA topoisomerase II/histidine kinase"/>
    <property type="match status" value="1"/>
</dbReference>
<dbReference type="InterPro" id="IPR033479">
    <property type="entry name" value="dCache_1"/>
</dbReference>
<dbReference type="PROSITE" id="PS50885">
    <property type="entry name" value="HAMP"/>
    <property type="match status" value="1"/>
</dbReference>
<gene>
    <name evidence="12" type="ORF">GX355_11640</name>
</gene>
<evidence type="ECO:0000256" key="8">
    <source>
        <dbReference type="ARBA" id="ARBA00023136"/>
    </source>
</evidence>
<evidence type="ECO:0000313" key="13">
    <source>
        <dbReference type="Proteomes" id="UP000541058"/>
    </source>
</evidence>
<keyword evidence="2" id="KW-1003">Cell membrane</keyword>
<evidence type="ECO:0000256" key="2">
    <source>
        <dbReference type="ARBA" id="ARBA00022475"/>
    </source>
</evidence>
<dbReference type="Gene3D" id="3.30.565.10">
    <property type="entry name" value="Histidine kinase-like ATPase, C-terminal domain"/>
    <property type="match status" value="1"/>
</dbReference>
<dbReference type="InterPro" id="IPR003660">
    <property type="entry name" value="HAMP_dom"/>
</dbReference>
<dbReference type="InterPro" id="IPR050640">
    <property type="entry name" value="Bact_2-comp_sensor_kinase"/>
</dbReference>
<dbReference type="Pfam" id="PF02518">
    <property type="entry name" value="HATPase_c"/>
    <property type="match status" value="1"/>
</dbReference>
<evidence type="ECO:0000313" key="12">
    <source>
        <dbReference type="EMBL" id="NLJ19498.1"/>
    </source>
</evidence>
<dbReference type="CDD" id="cd06225">
    <property type="entry name" value="HAMP"/>
    <property type="match status" value="1"/>
</dbReference>
<organism evidence="12 13">
    <name type="scientific">Globicatella sulfidifaciens</name>
    <dbReference type="NCBI Taxonomy" id="136093"/>
    <lineage>
        <taxon>Bacteria</taxon>
        <taxon>Bacillati</taxon>
        <taxon>Bacillota</taxon>
        <taxon>Bacilli</taxon>
        <taxon>Lactobacillales</taxon>
        <taxon>Aerococcaceae</taxon>
        <taxon>Globicatella</taxon>
    </lineage>
</organism>
<keyword evidence="3" id="KW-0597">Phosphoprotein</keyword>
<sequence length="594" mass="68201">MRRKIFNERFTVKMILAIVLISLIPTIFNSLIFHYFFSDFIKESVRGSSLQITQQVAESLSHILSTGSDMSTLIYSHRNIQDIVKSDLENNSQLQEEDHAFIIDYLNNQRLASTFVHSIYILKEEGSSWGSGNFSHYHFSQTDFNQLTWVKGAIEQDGALFWEGLQLEQFSGAGERTEYVLPISRTMKDFNNLNDIAFIQVLLDGGIILDRLSHAQIGEDGHFFVVDQQGKIMIDPNIENINQMITNRQLLDYVTSNEGIVEFEYQEEDMDYYGVKHPLPNDWMVIGIAPINKMTEQLSTMQYLIFTNSTLFALIAVAVGSLLSYRMTKPIKTLTKQMKQVGKGDLSVRTSVESSDEIGDMSLEFNRMIDKVESLLEQVHDEQEQKKEAELRAVRHRIDPHFLFNTLSAIRWLVTFKEEEKAKTTIRALMKLMEANMGKKGVFVTIEEELDIIDKFIDIMTIRYELNFQLKLDLNGNVKSFLIPQMLIQPIVENAIFHGIIPTNKDGIIEISARRLMNGVEIIVRNNGIGIDEDILKKLQDPSIREDNHKVLGIGLLHVFDSVYLYFSPDSKVEITNEEHGTKVKLILIEKNQR</sequence>
<keyword evidence="7 10" id="KW-1133">Transmembrane helix</keyword>
<dbReference type="Pfam" id="PF02743">
    <property type="entry name" value="dCache_1"/>
    <property type="match status" value="1"/>
</dbReference>
<dbReference type="SUPFAM" id="SSF158472">
    <property type="entry name" value="HAMP domain-like"/>
    <property type="match status" value="1"/>
</dbReference>
<evidence type="ECO:0000256" key="6">
    <source>
        <dbReference type="ARBA" id="ARBA00022777"/>
    </source>
</evidence>
<evidence type="ECO:0000256" key="5">
    <source>
        <dbReference type="ARBA" id="ARBA00022692"/>
    </source>
</evidence>
<proteinExistence type="predicted"/>
<dbReference type="PANTHER" id="PTHR34220:SF7">
    <property type="entry name" value="SENSOR HISTIDINE KINASE YPDA"/>
    <property type="match status" value="1"/>
</dbReference>
<dbReference type="SMART" id="SM00304">
    <property type="entry name" value="HAMP"/>
    <property type="match status" value="1"/>
</dbReference>
<feature type="domain" description="HAMP" evidence="11">
    <location>
        <begin position="325"/>
        <end position="377"/>
    </location>
</feature>
<dbReference type="AlphaFoldDB" id="A0A7X8H176"/>
<evidence type="ECO:0000256" key="9">
    <source>
        <dbReference type="SAM" id="Coils"/>
    </source>
</evidence>
<evidence type="ECO:0000256" key="3">
    <source>
        <dbReference type="ARBA" id="ARBA00022553"/>
    </source>
</evidence>
<dbReference type="Gene3D" id="3.30.450.20">
    <property type="entry name" value="PAS domain"/>
    <property type="match status" value="1"/>
</dbReference>
<feature type="transmembrane region" description="Helical" evidence="10">
    <location>
        <begin position="303"/>
        <end position="325"/>
    </location>
</feature>
<name>A0A7X8H176_9LACT</name>
<dbReference type="Pfam" id="PF06580">
    <property type="entry name" value="His_kinase"/>
    <property type="match status" value="1"/>
</dbReference>
<evidence type="ECO:0000256" key="4">
    <source>
        <dbReference type="ARBA" id="ARBA00022679"/>
    </source>
</evidence>
<dbReference type="Pfam" id="PF00672">
    <property type="entry name" value="HAMP"/>
    <property type="match status" value="1"/>
</dbReference>
<dbReference type="InterPro" id="IPR003594">
    <property type="entry name" value="HATPase_dom"/>
</dbReference>
<keyword evidence="9" id="KW-0175">Coiled coil</keyword>
<evidence type="ECO:0000259" key="11">
    <source>
        <dbReference type="PROSITE" id="PS50885"/>
    </source>
</evidence>
<accession>A0A7X8H176</accession>
<dbReference type="Gene3D" id="1.10.8.500">
    <property type="entry name" value="HAMP domain in histidine kinase"/>
    <property type="match status" value="1"/>
</dbReference>
<comment type="subcellular location">
    <subcellularLocation>
        <location evidence="1">Cell membrane</location>
        <topology evidence="1">Multi-pass membrane protein</topology>
    </subcellularLocation>
</comment>
<keyword evidence="6 12" id="KW-0418">Kinase</keyword>
<reference evidence="12 13" key="1">
    <citation type="journal article" date="2020" name="Biotechnol. Biofuels">
        <title>New insights from the biogas microbiome by comprehensive genome-resolved metagenomics of nearly 1600 species originating from multiple anaerobic digesters.</title>
        <authorList>
            <person name="Campanaro S."/>
            <person name="Treu L."/>
            <person name="Rodriguez-R L.M."/>
            <person name="Kovalovszki A."/>
            <person name="Ziels R.M."/>
            <person name="Maus I."/>
            <person name="Zhu X."/>
            <person name="Kougias P.G."/>
            <person name="Basile A."/>
            <person name="Luo G."/>
            <person name="Schluter A."/>
            <person name="Konstantinidis K.T."/>
            <person name="Angelidaki I."/>
        </authorList>
    </citation>
    <scope>NUCLEOTIDE SEQUENCE [LARGE SCALE GENOMIC DNA]</scope>
    <source>
        <strain evidence="12">AS23ysBPME_34</strain>
    </source>
</reference>
<feature type="transmembrane region" description="Helical" evidence="10">
    <location>
        <begin position="12"/>
        <end position="37"/>
    </location>
</feature>
<dbReference type="GO" id="GO:0000155">
    <property type="term" value="F:phosphorelay sensor kinase activity"/>
    <property type="evidence" value="ECO:0007669"/>
    <property type="project" value="InterPro"/>
</dbReference>
<feature type="coiled-coil region" evidence="9">
    <location>
        <begin position="365"/>
        <end position="392"/>
    </location>
</feature>
<dbReference type="InterPro" id="IPR036890">
    <property type="entry name" value="HATPase_C_sf"/>
</dbReference>